<gene>
    <name evidence="5" type="ORF">ADIMK_0268</name>
</gene>
<dbReference type="InterPro" id="IPR012349">
    <property type="entry name" value="Split_barrel_FMN-bd"/>
</dbReference>
<proteinExistence type="inferred from homology"/>
<dbReference type="Proteomes" id="UP000028252">
    <property type="component" value="Unassembled WGS sequence"/>
</dbReference>
<feature type="region of interest" description="Disordered" evidence="3">
    <location>
        <begin position="1"/>
        <end position="20"/>
    </location>
</feature>
<dbReference type="OrthoDB" id="9792858at2"/>
<dbReference type="SUPFAM" id="SSF50475">
    <property type="entry name" value="FMN-binding split barrel"/>
    <property type="match status" value="1"/>
</dbReference>
<keyword evidence="2 5" id="KW-0560">Oxidoreductase</keyword>
<name>A0A081G3F6_9GAMM</name>
<dbReference type="AlphaFoldDB" id="A0A081G3F6"/>
<organism evidence="5 6">
    <name type="scientific">Marinobacterium lacunae</name>
    <dbReference type="NCBI Taxonomy" id="1232683"/>
    <lineage>
        <taxon>Bacteria</taxon>
        <taxon>Pseudomonadati</taxon>
        <taxon>Pseudomonadota</taxon>
        <taxon>Gammaproteobacteria</taxon>
        <taxon>Oceanospirillales</taxon>
        <taxon>Oceanospirillaceae</taxon>
        <taxon>Marinobacterium</taxon>
    </lineage>
</organism>
<evidence type="ECO:0000259" key="4">
    <source>
        <dbReference type="SMART" id="SM00903"/>
    </source>
</evidence>
<evidence type="ECO:0000256" key="2">
    <source>
        <dbReference type="ARBA" id="ARBA00023002"/>
    </source>
</evidence>
<comment type="caution">
    <text evidence="5">The sequence shown here is derived from an EMBL/GenBank/DDBJ whole genome shotgun (WGS) entry which is preliminary data.</text>
</comment>
<keyword evidence="6" id="KW-1185">Reference proteome</keyword>
<dbReference type="EC" id="1.14.13.-" evidence="5"/>
<dbReference type="SMART" id="SM00903">
    <property type="entry name" value="Flavin_Reduct"/>
    <property type="match status" value="1"/>
</dbReference>
<evidence type="ECO:0000256" key="1">
    <source>
        <dbReference type="ARBA" id="ARBA00008898"/>
    </source>
</evidence>
<dbReference type="PANTHER" id="PTHR30466">
    <property type="entry name" value="FLAVIN REDUCTASE"/>
    <property type="match status" value="1"/>
</dbReference>
<dbReference type="EMBL" id="JMQN01000011">
    <property type="protein sequence ID" value="KEA65311.1"/>
    <property type="molecule type" value="Genomic_DNA"/>
</dbReference>
<dbReference type="PATRIC" id="fig|1232683.4.peg.263"/>
<dbReference type="GO" id="GO:0004497">
    <property type="term" value="F:monooxygenase activity"/>
    <property type="evidence" value="ECO:0007669"/>
    <property type="project" value="UniProtKB-KW"/>
</dbReference>
<dbReference type="PANTHER" id="PTHR30466:SF11">
    <property type="entry name" value="FLAVIN-DEPENDENT MONOOXYGENASE, REDUCTASE SUBUNIT HSAB"/>
    <property type="match status" value="1"/>
</dbReference>
<keyword evidence="5" id="KW-0503">Monooxygenase</keyword>
<dbReference type="InterPro" id="IPR050268">
    <property type="entry name" value="NADH-dep_flavin_reductase"/>
</dbReference>
<dbReference type="InterPro" id="IPR002563">
    <property type="entry name" value="Flavin_Rdtase-like_dom"/>
</dbReference>
<dbReference type="STRING" id="1232683.ADIMK_0268"/>
<dbReference type="RefSeq" id="WP_051692302.1">
    <property type="nucleotide sequence ID" value="NZ_JMQN01000011.1"/>
</dbReference>
<accession>A0A081G3F6</accession>
<comment type="similarity">
    <text evidence="1">Belongs to the non-flavoprotein flavin reductase family.</text>
</comment>
<reference evidence="5 6" key="1">
    <citation type="submission" date="2014-04" db="EMBL/GenBank/DDBJ databases">
        <title>Marinobacterium kochiensis sp. nov., isolated from sediment sample collected from Kochi backwaters in Kerala, India.</title>
        <authorList>
            <person name="Singh A."/>
            <person name="Pinnaka A.K."/>
        </authorList>
    </citation>
    <scope>NUCLEOTIDE SEQUENCE [LARGE SCALE GENOMIC DNA]</scope>
    <source>
        <strain evidence="5 6">AK27</strain>
    </source>
</reference>
<sequence length="176" mass="19016">MTTSNLAVAERDTFTPTNEIDPRELRNTLGLFATGVTVVTAPGLDGKPVGITANSFSSLSLDPPLVLWSLALKSSNVGLFKEGNPFAINILGAHHQELALQFARPMPDKFQDVEFETNTHGVPLLKGAQGHLECTVSFTQELGDHLLIVGRVDAIASEPCDPLLFYRGTFARLLSE</sequence>
<evidence type="ECO:0000313" key="5">
    <source>
        <dbReference type="EMBL" id="KEA65311.1"/>
    </source>
</evidence>
<dbReference type="Pfam" id="PF01613">
    <property type="entry name" value="Flavin_Reduct"/>
    <property type="match status" value="1"/>
</dbReference>
<evidence type="ECO:0000313" key="6">
    <source>
        <dbReference type="Proteomes" id="UP000028252"/>
    </source>
</evidence>
<dbReference type="Gene3D" id="2.30.110.10">
    <property type="entry name" value="Electron Transport, Fmn-binding Protein, Chain A"/>
    <property type="match status" value="1"/>
</dbReference>
<protein>
    <submittedName>
        <fullName evidence="5">Nitrilotriacetate monooxygenase component B</fullName>
        <ecNumber evidence="5">1.14.13.-</ecNumber>
    </submittedName>
</protein>
<dbReference type="eggNOG" id="COG1853">
    <property type="taxonomic scope" value="Bacteria"/>
</dbReference>
<dbReference type="GO" id="GO:0042602">
    <property type="term" value="F:riboflavin reductase (NADPH) activity"/>
    <property type="evidence" value="ECO:0007669"/>
    <property type="project" value="TreeGrafter"/>
</dbReference>
<evidence type="ECO:0000256" key="3">
    <source>
        <dbReference type="SAM" id="MobiDB-lite"/>
    </source>
</evidence>
<feature type="domain" description="Flavin reductase like" evidence="4">
    <location>
        <begin position="29"/>
        <end position="172"/>
    </location>
</feature>
<dbReference type="GO" id="GO:0010181">
    <property type="term" value="F:FMN binding"/>
    <property type="evidence" value="ECO:0007669"/>
    <property type="project" value="InterPro"/>
</dbReference>